<keyword evidence="5" id="KW-1185">Reference proteome</keyword>
<dbReference type="PANTHER" id="PTHR30469:SF38">
    <property type="entry name" value="HLYD FAMILY SECRETION PROTEIN"/>
    <property type="match status" value="1"/>
</dbReference>
<feature type="coiled-coil region" evidence="2">
    <location>
        <begin position="101"/>
        <end position="159"/>
    </location>
</feature>
<dbReference type="InterPro" id="IPR058792">
    <property type="entry name" value="Beta-barrel_RND_2"/>
</dbReference>
<comment type="caution">
    <text evidence="4">The sequence shown here is derived from an EMBL/GenBank/DDBJ whole genome shotgun (WGS) entry which is preliminary data.</text>
</comment>
<dbReference type="PANTHER" id="PTHR30469">
    <property type="entry name" value="MULTIDRUG RESISTANCE PROTEIN MDTA"/>
    <property type="match status" value="1"/>
</dbReference>
<evidence type="ECO:0000256" key="2">
    <source>
        <dbReference type="SAM" id="Coils"/>
    </source>
</evidence>
<dbReference type="EMBL" id="APND01000001">
    <property type="protein sequence ID" value="MES1928735.1"/>
    <property type="molecule type" value="Genomic_DNA"/>
</dbReference>
<gene>
    <name evidence="4" type="ORF">SADO_05730</name>
</gene>
<sequence length="397" mass="41909">MTRRSALVAIGACIAVALLLVVVYGMPTETGPGAATQTGRVAVETQTARLADIEDIREYSGSLEPSAQFTVAPKIAGRIEAVAVDIGDEVASGDTLITLDDQEYRQALAEAEARLQVARAQYEQARSDARTANRSRERVRSLNAKGIAATAELDAAEAEAANANAAQSVARASIAEAKAQVETARIRLGYTEIRANWPEADNRRRVGERIVEPGDTVAANTPLLRIVSVRPLTAVIQVPEALYPLLSVGQSARLRVAGAESAAFEAEITRIAPIFDPETRRARVELTAPNDEGRLAPGMFVQVGLVAERLDDALVVPRSALVSRDGRDGVFVVNTEQTTARFVPAEIAFTRGEQAALRSPAALDGPVVTLGQAQLEDGIGVALDDSADTTADAPGDA</sequence>
<evidence type="ECO:0000259" key="3">
    <source>
        <dbReference type="Pfam" id="PF25954"/>
    </source>
</evidence>
<evidence type="ECO:0000256" key="1">
    <source>
        <dbReference type="ARBA" id="ARBA00009477"/>
    </source>
</evidence>
<dbReference type="NCBIfam" id="TIGR01730">
    <property type="entry name" value="RND_mfp"/>
    <property type="match status" value="1"/>
</dbReference>
<dbReference type="RefSeq" id="WP_353109975.1">
    <property type="nucleotide sequence ID" value="NZ_APND01000001.1"/>
</dbReference>
<dbReference type="Proteomes" id="UP001460888">
    <property type="component" value="Unassembled WGS sequence"/>
</dbReference>
<protein>
    <submittedName>
        <fullName evidence="4">RND family efflux transporter MFP subunit</fullName>
    </submittedName>
</protein>
<feature type="domain" description="CusB-like beta-barrel" evidence="3">
    <location>
        <begin position="236"/>
        <end position="308"/>
    </location>
</feature>
<evidence type="ECO:0000313" key="5">
    <source>
        <dbReference type="Proteomes" id="UP001460888"/>
    </source>
</evidence>
<comment type="similarity">
    <text evidence="1">Belongs to the membrane fusion protein (MFP) (TC 8.A.1) family.</text>
</comment>
<dbReference type="SUPFAM" id="SSF111369">
    <property type="entry name" value="HlyD-like secretion proteins"/>
    <property type="match status" value="1"/>
</dbReference>
<proteinExistence type="inferred from homology"/>
<dbReference type="Gene3D" id="2.40.420.20">
    <property type="match status" value="1"/>
</dbReference>
<evidence type="ECO:0000313" key="4">
    <source>
        <dbReference type="EMBL" id="MES1928735.1"/>
    </source>
</evidence>
<organism evidence="4 5">
    <name type="scientific">Salinisphaera dokdonensis CL-ES53</name>
    <dbReference type="NCBI Taxonomy" id="1304272"/>
    <lineage>
        <taxon>Bacteria</taxon>
        <taxon>Pseudomonadati</taxon>
        <taxon>Pseudomonadota</taxon>
        <taxon>Gammaproteobacteria</taxon>
        <taxon>Salinisphaerales</taxon>
        <taxon>Salinisphaeraceae</taxon>
        <taxon>Salinisphaera</taxon>
    </lineage>
</organism>
<dbReference type="Pfam" id="PF25954">
    <property type="entry name" value="Beta-barrel_RND_2"/>
    <property type="match status" value="1"/>
</dbReference>
<accession>A0ABV2AYK8</accession>
<keyword evidence="2" id="KW-0175">Coiled coil</keyword>
<dbReference type="Gene3D" id="1.10.287.470">
    <property type="entry name" value="Helix hairpin bin"/>
    <property type="match status" value="1"/>
</dbReference>
<dbReference type="InterPro" id="IPR006143">
    <property type="entry name" value="RND_pump_MFP"/>
</dbReference>
<reference evidence="4 5" key="1">
    <citation type="submission" date="2013-03" db="EMBL/GenBank/DDBJ databases">
        <title>Salinisphaera dokdonensis CL-ES53 Genome Sequencing.</title>
        <authorList>
            <person name="Li C."/>
            <person name="Lai Q."/>
            <person name="Shao Z."/>
        </authorList>
    </citation>
    <scope>NUCLEOTIDE SEQUENCE [LARGE SCALE GENOMIC DNA]</scope>
    <source>
        <strain evidence="4 5">CL-ES53</strain>
    </source>
</reference>
<dbReference type="Gene3D" id="2.40.50.100">
    <property type="match status" value="1"/>
</dbReference>
<dbReference type="Gene3D" id="2.40.30.170">
    <property type="match status" value="1"/>
</dbReference>
<name>A0ABV2AYK8_9GAMM</name>